<dbReference type="AlphaFoldDB" id="A0A397JBE5"/>
<dbReference type="Pfam" id="PF00702">
    <property type="entry name" value="Hydrolase"/>
    <property type="match status" value="1"/>
</dbReference>
<dbReference type="EMBL" id="PQFF01000060">
    <property type="protein sequence ID" value="RHZ85655.1"/>
    <property type="molecule type" value="Genomic_DNA"/>
</dbReference>
<proteinExistence type="predicted"/>
<dbReference type="STRING" id="1348612.A0A397JBE5"/>
<dbReference type="InterPro" id="IPR023198">
    <property type="entry name" value="PGP-like_dom2"/>
</dbReference>
<dbReference type="InterPro" id="IPR051540">
    <property type="entry name" value="S-2-haloacid_dehalogenase"/>
</dbReference>
<dbReference type="SUPFAM" id="SSF56784">
    <property type="entry name" value="HAD-like"/>
    <property type="match status" value="1"/>
</dbReference>
<evidence type="ECO:0000313" key="2">
    <source>
        <dbReference type="EMBL" id="RHZ85655.1"/>
    </source>
</evidence>
<evidence type="ECO:0000256" key="1">
    <source>
        <dbReference type="ARBA" id="ARBA00022801"/>
    </source>
</evidence>
<dbReference type="InterPro" id="IPR036412">
    <property type="entry name" value="HAD-like_sf"/>
</dbReference>
<dbReference type="PANTHER" id="PTHR43316">
    <property type="entry name" value="HYDROLASE, HALOACID DELAHOGENASE-RELATED"/>
    <property type="match status" value="1"/>
</dbReference>
<keyword evidence="1" id="KW-0378">Hydrolase</keyword>
<protein>
    <recommendedName>
        <fullName evidence="4">Haloacid dehalogenase, type II</fullName>
    </recommendedName>
</protein>
<dbReference type="InterPro" id="IPR023214">
    <property type="entry name" value="HAD_sf"/>
</dbReference>
<name>A0A397JBE5_9GLOM</name>
<accession>A0A397JBE5</accession>
<dbReference type="GO" id="GO:0016791">
    <property type="term" value="F:phosphatase activity"/>
    <property type="evidence" value="ECO:0007669"/>
    <property type="project" value="UniProtKB-ARBA"/>
</dbReference>
<organism evidence="2 3">
    <name type="scientific">Diversispora epigaea</name>
    <dbReference type="NCBI Taxonomy" id="1348612"/>
    <lineage>
        <taxon>Eukaryota</taxon>
        <taxon>Fungi</taxon>
        <taxon>Fungi incertae sedis</taxon>
        <taxon>Mucoromycota</taxon>
        <taxon>Glomeromycotina</taxon>
        <taxon>Glomeromycetes</taxon>
        <taxon>Diversisporales</taxon>
        <taxon>Diversisporaceae</taxon>
        <taxon>Diversispora</taxon>
    </lineage>
</organism>
<keyword evidence="3" id="KW-1185">Reference proteome</keyword>
<dbReference type="InterPro" id="IPR006439">
    <property type="entry name" value="HAD-SF_hydro_IA"/>
</dbReference>
<reference evidence="2 3" key="1">
    <citation type="submission" date="2018-08" db="EMBL/GenBank/DDBJ databases">
        <title>Genome and evolution of the arbuscular mycorrhizal fungus Diversispora epigaea (formerly Glomus versiforme) and its bacterial endosymbionts.</title>
        <authorList>
            <person name="Sun X."/>
            <person name="Fei Z."/>
            <person name="Harrison M."/>
        </authorList>
    </citation>
    <scope>NUCLEOTIDE SEQUENCE [LARGE SCALE GENOMIC DNA]</scope>
    <source>
        <strain evidence="2 3">IT104</strain>
    </source>
</reference>
<dbReference type="Gene3D" id="3.40.50.1000">
    <property type="entry name" value="HAD superfamily/HAD-like"/>
    <property type="match status" value="1"/>
</dbReference>
<evidence type="ECO:0008006" key="4">
    <source>
        <dbReference type="Google" id="ProtNLM"/>
    </source>
</evidence>
<dbReference type="Proteomes" id="UP000266861">
    <property type="component" value="Unassembled WGS sequence"/>
</dbReference>
<dbReference type="OrthoDB" id="2363873at2759"/>
<dbReference type="Gene3D" id="1.10.150.240">
    <property type="entry name" value="Putative phosphatase, domain 2"/>
    <property type="match status" value="1"/>
</dbReference>
<evidence type="ECO:0000313" key="3">
    <source>
        <dbReference type="Proteomes" id="UP000266861"/>
    </source>
</evidence>
<gene>
    <name evidence="2" type="ORF">Glove_63g47</name>
</gene>
<dbReference type="PANTHER" id="PTHR43316:SF3">
    <property type="entry name" value="HALOACID DEHALOGENASE, TYPE II (AFU_ORTHOLOGUE AFUA_2G07750)-RELATED"/>
    <property type="match status" value="1"/>
</dbReference>
<dbReference type="PRINTS" id="PR00413">
    <property type="entry name" value="HADHALOGNASE"/>
</dbReference>
<sequence length="260" mass="30321">MTYGAGVVPESMRNVKAFLYDVFGTIVDLRTTITQELTSFATLTSTRCSINSQLSSKNWSEFSQKWRLLSTKRIQQSLLGLEPFRTIDEINREILFSLIQEFDLPQYVWSDDEMDQLNLVWHRLDCYDDCVKGLSKLSKKYLNATLSNANVRLLVDLKRHNGLHMLDYMFSAELFKEFIPKKSTYLGACKMLNLDPSEVVMVSSHYSDLLNSKELGLRTVYVRREKSNYFNNNIEYNEYNNEEFDWVVDNLEELAEIMGC</sequence>
<comment type="caution">
    <text evidence="2">The sequence shown here is derived from an EMBL/GenBank/DDBJ whole genome shotgun (WGS) entry which is preliminary data.</text>
</comment>